<dbReference type="Proteomes" id="UP000188543">
    <property type="component" value="Unassembled WGS sequence"/>
</dbReference>
<organism evidence="2 3">
    <name type="scientific">Burkholderia cenocepacia</name>
    <dbReference type="NCBI Taxonomy" id="95486"/>
    <lineage>
        <taxon>Bacteria</taxon>
        <taxon>Pseudomonadati</taxon>
        <taxon>Pseudomonadota</taxon>
        <taxon>Betaproteobacteria</taxon>
        <taxon>Burkholderiales</taxon>
        <taxon>Burkholderiaceae</taxon>
        <taxon>Burkholderia</taxon>
        <taxon>Burkholderia cepacia complex</taxon>
    </lineage>
</organism>
<feature type="compositionally biased region" description="Pro residues" evidence="1">
    <location>
        <begin position="59"/>
        <end position="68"/>
    </location>
</feature>
<feature type="compositionally biased region" description="Basic and acidic residues" evidence="1">
    <location>
        <begin position="20"/>
        <end position="35"/>
    </location>
</feature>
<dbReference type="OrthoDB" id="9010437at2"/>
<gene>
    <name evidence="2" type="ORF">A8E72_08920</name>
</gene>
<proteinExistence type="predicted"/>
<comment type="caution">
    <text evidence="2">The sequence shown here is derived from an EMBL/GenBank/DDBJ whole genome shotgun (WGS) entry which is preliminary data.</text>
</comment>
<evidence type="ECO:0000256" key="1">
    <source>
        <dbReference type="SAM" id="MobiDB-lite"/>
    </source>
</evidence>
<accession>A0A1V2XVV9</accession>
<evidence type="ECO:0000313" key="3">
    <source>
        <dbReference type="Proteomes" id="UP000188543"/>
    </source>
</evidence>
<name>A0A1V2XVV9_9BURK</name>
<dbReference type="AlphaFoldDB" id="A0A1V2XVV9"/>
<feature type="region of interest" description="Disordered" evidence="1">
    <location>
        <begin position="16"/>
        <end position="68"/>
    </location>
</feature>
<sequence>MSRDGRIRITVRRHCSANHRPPDRRFGCNSRDKNVLDSAGAPPLASYNAVPFTVSDRPPCQPPSPSFR</sequence>
<protein>
    <submittedName>
        <fullName evidence="2">Uncharacterized protein</fullName>
    </submittedName>
</protein>
<reference evidence="2 3" key="1">
    <citation type="submission" date="2016-08" db="EMBL/GenBank/DDBJ databases">
        <authorList>
            <person name="Seilhamer J.J."/>
        </authorList>
    </citation>
    <scope>NUCLEOTIDE SEQUENCE [LARGE SCALE GENOMIC DNA]</scope>
    <source>
        <strain evidence="2 3">VC14762</strain>
    </source>
</reference>
<dbReference type="EMBL" id="MUTJ01000029">
    <property type="protein sequence ID" value="ONU89378.1"/>
    <property type="molecule type" value="Genomic_DNA"/>
</dbReference>
<evidence type="ECO:0000313" key="2">
    <source>
        <dbReference type="EMBL" id="ONU89378.1"/>
    </source>
</evidence>